<organism evidence="1 2">
    <name type="scientific">Aspergillus minisclerotigenes</name>
    <dbReference type="NCBI Taxonomy" id="656917"/>
    <lineage>
        <taxon>Eukaryota</taxon>
        <taxon>Fungi</taxon>
        <taxon>Dikarya</taxon>
        <taxon>Ascomycota</taxon>
        <taxon>Pezizomycotina</taxon>
        <taxon>Eurotiomycetes</taxon>
        <taxon>Eurotiomycetidae</taxon>
        <taxon>Eurotiales</taxon>
        <taxon>Aspergillaceae</taxon>
        <taxon>Aspergillus</taxon>
        <taxon>Aspergillus subgen. Circumdati</taxon>
    </lineage>
</organism>
<dbReference type="AlphaFoldDB" id="A0A5N6IS06"/>
<dbReference type="Proteomes" id="UP000326289">
    <property type="component" value="Unassembled WGS sequence"/>
</dbReference>
<protein>
    <submittedName>
        <fullName evidence="1">Uncharacterized protein</fullName>
    </submittedName>
</protein>
<reference evidence="1 2" key="1">
    <citation type="submission" date="2019-04" db="EMBL/GenBank/DDBJ databases">
        <title>Fungal friends and foes A comparative genomics study of 23 Aspergillus species from section Flavi.</title>
        <authorList>
            <consortium name="DOE Joint Genome Institute"/>
            <person name="Kjaerbolling I."/>
            <person name="Vesth T.C."/>
            <person name="Frisvad J.C."/>
            <person name="Nybo J.L."/>
            <person name="Theobald S."/>
            <person name="Kildgaard S."/>
            <person name="Petersen T.I."/>
            <person name="Kuo A."/>
            <person name="Sato A."/>
            <person name="Lyhne E.K."/>
            <person name="Kogle M.E."/>
            <person name="Wiebenga A."/>
            <person name="Kun R.S."/>
            <person name="Lubbers R.J."/>
            <person name="Makela M.R."/>
            <person name="Barry K."/>
            <person name="Chovatia M."/>
            <person name="Clum A."/>
            <person name="Daum C."/>
            <person name="Haridas S."/>
            <person name="He G."/>
            <person name="LaButti K."/>
            <person name="Lipzen A."/>
            <person name="Mondo S."/>
            <person name="Pangilinan J."/>
            <person name="Riley R."/>
            <person name="Salamov A."/>
            <person name="Simmons B.A."/>
            <person name="Magnuson J.K."/>
            <person name="Henrissat B."/>
            <person name="Mortensen U.H."/>
            <person name="Larsen T.O."/>
            <person name="De vries R.P."/>
            <person name="Grigoriev I.V."/>
            <person name="Machida M."/>
            <person name="Baker S.E."/>
            <person name="Andersen M.R."/>
        </authorList>
    </citation>
    <scope>NUCLEOTIDE SEQUENCE [LARGE SCALE GENOMIC DNA]</scope>
    <source>
        <strain evidence="1 2">CBS 117635</strain>
    </source>
</reference>
<evidence type="ECO:0000313" key="1">
    <source>
        <dbReference type="EMBL" id="KAB8269007.1"/>
    </source>
</evidence>
<gene>
    <name evidence="1" type="ORF">BDV30DRAFT_230183</name>
</gene>
<keyword evidence="2" id="KW-1185">Reference proteome</keyword>
<evidence type="ECO:0000313" key="2">
    <source>
        <dbReference type="Proteomes" id="UP000326289"/>
    </source>
</evidence>
<dbReference type="EMBL" id="ML732855">
    <property type="protein sequence ID" value="KAB8269007.1"/>
    <property type="molecule type" value="Genomic_DNA"/>
</dbReference>
<accession>A0A5N6IS06</accession>
<proteinExistence type="predicted"/>
<sequence length="124" mass="14174">MSLMSLPTELLSQMAEYVISLQSLARRHEGSQESSRRWSRDSRIFPTYTNIPRERTLALWPHDLSSLQIHPTPSAVHCISALKGLGPKYARFGKFICAIDSCYTWESANSENPTFWRCKSVLAR</sequence>
<name>A0A5N6IS06_9EURO</name>